<dbReference type="Gene3D" id="3.40.50.200">
    <property type="entry name" value="Peptidase S8/S53 domain"/>
    <property type="match status" value="2"/>
</dbReference>
<evidence type="ECO:0000313" key="8">
    <source>
        <dbReference type="Proteomes" id="UP000190449"/>
    </source>
</evidence>
<feature type="active site" description="Charge relay system" evidence="5">
    <location>
        <position position="386"/>
    </location>
</feature>
<feature type="active site" description="Charge relay system" evidence="5">
    <location>
        <position position="345"/>
    </location>
</feature>
<comment type="similarity">
    <text evidence="1 5">Belongs to the peptidase S8 family.</text>
</comment>
<dbReference type="Gene3D" id="2.60.40.710">
    <property type="entry name" value="Endoglucanase-like"/>
    <property type="match status" value="1"/>
</dbReference>
<feature type="domain" description="Peptidase S8/S53" evidence="6">
    <location>
        <begin position="725"/>
        <end position="791"/>
    </location>
</feature>
<evidence type="ECO:0000256" key="4">
    <source>
        <dbReference type="ARBA" id="ARBA00022825"/>
    </source>
</evidence>
<dbReference type="InterPro" id="IPR000209">
    <property type="entry name" value="Peptidase_S8/S53_dom"/>
</dbReference>
<dbReference type="GO" id="GO:0006508">
    <property type="term" value="P:proteolysis"/>
    <property type="evidence" value="ECO:0007669"/>
    <property type="project" value="UniProtKB-KW"/>
</dbReference>
<evidence type="ECO:0000256" key="5">
    <source>
        <dbReference type="PROSITE-ProRule" id="PRU01240"/>
    </source>
</evidence>
<dbReference type="InterPro" id="IPR036966">
    <property type="entry name" value="CBM3_sf"/>
</dbReference>
<dbReference type="SUPFAM" id="SSF49785">
    <property type="entry name" value="Galactose-binding domain-like"/>
    <property type="match status" value="1"/>
</dbReference>
<name>A0A1T4QE35_9BACT</name>
<dbReference type="PROSITE" id="PS00138">
    <property type="entry name" value="SUBTILASE_SER"/>
    <property type="match status" value="1"/>
</dbReference>
<dbReference type="InterPro" id="IPR015500">
    <property type="entry name" value="Peptidase_S8_subtilisin-rel"/>
</dbReference>
<gene>
    <name evidence="7" type="ORF">SAMN02745108_02247</name>
</gene>
<accession>A0A1T4QE35</accession>
<dbReference type="GO" id="GO:0030248">
    <property type="term" value="F:cellulose binding"/>
    <property type="evidence" value="ECO:0007669"/>
    <property type="project" value="InterPro"/>
</dbReference>
<evidence type="ECO:0000256" key="1">
    <source>
        <dbReference type="ARBA" id="ARBA00011073"/>
    </source>
</evidence>
<evidence type="ECO:0000256" key="3">
    <source>
        <dbReference type="ARBA" id="ARBA00022801"/>
    </source>
</evidence>
<dbReference type="PROSITE" id="PS51892">
    <property type="entry name" value="SUBTILASE"/>
    <property type="match status" value="1"/>
</dbReference>
<dbReference type="SUPFAM" id="SSF52743">
    <property type="entry name" value="Subtilisin-like"/>
    <property type="match status" value="1"/>
</dbReference>
<proteinExistence type="inferred from homology"/>
<keyword evidence="2 5" id="KW-0645">Protease</keyword>
<dbReference type="InterPro" id="IPR036852">
    <property type="entry name" value="Peptidase_S8/S53_dom_sf"/>
</dbReference>
<dbReference type="InterPro" id="IPR008979">
    <property type="entry name" value="Galactose-bd-like_sf"/>
</dbReference>
<protein>
    <submittedName>
        <fullName evidence="7">Subtilase family protein</fullName>
    </submittedName>
</protein>
<dbReference type="InterPro" id="IPR023828">
    <property type="entry name" value="Peptidase_S8_Ser-AS"/>
</dbReference>
<dbReference type="Gene3D" id="2.60.120.380">
    <property type="match status" value="1"/>
</dbReference>
<dbReference type="Pfam" id="PF00082">
    <property type="entry name" value="Peptidase_S8"/>
    <property type="match status" value="2"/>
</dbReference>
<feature type="active site" description="Charge relay system" evidence="5">
    <location>
        <position position="741"/>
    </location>
</feature>
<keyword evidence="4 5" id="KW-0720">Serine protease</keyword>
<dbReference type="GO" id="GO:0004252">
    <property type="term" value="F:serine-type endopeptidase activity"/>
    <property type="evidence" value="ECO:0007669"/>
    <property type="project" value="UniProtKB-UniRule"/>
</dbReference>
<organism evidence="7 8">
    <name type="scientific">Fibrobacter intestinalis</name>
    <dbReference type="NCBI Taxonomy" id="28122"/>
    <lineage>
        <taxon>Bacteria</taxon>
        <taxon>Pseudomonadati</taxon>
        <taxon>Fibrobacterota</taxon>
        <taxon>Fibrobacteria</taxon>
        <taxon>Fibrobacterales</taxon>
        <taxon>Fibrobacteraceae</taxon>
        <taxon>Fibrobacter</taxon>
    </lineage>
</organism>
<dbReference type="GO" id="GO:0005975">
    <property type="term" value="P:carbohydrate metabolic process"/>
    <property type="evidence" value="ECO:0007669"/>
    <property type="project" value="InterPro"/>
</dbReference>
<dbReference type="InterPro" id="IPR050131">
    <property type="entry name" value="Peptidase_S8_subtilisin-like"/>
</dbReference>
<sequence>MDTMLYATVDYSTWLYPVTAMVSSIGRHTLIKLKINAILYAKDSIHINFRIYKKDWGAWNSENDWSFQKNEHIVEPNYFFTVYDVGHNLLWGNDPLTGESNADVELWNDRNGNYAIMPYDGNSSEIQKAGRFWMIKDMPLNKKEAFLLRQAGVVKLLAAAKGEKSLILLKSNFDIRKKLIDSLTYGFYNSFGVDDSTALNIQYRSYDWTEWRQECDSLGQCRWVSVERSTVFAKTHCWDDVALENCRNIVESCGGENAAIDNYIIISENTKNSLACLQVNRDVQSIDIVHREFVDNNIGRKSVNIESLQQSNWNVDFSGFNDSVTSLWLANKKYTGENIVVGVYDTGIYYDHDGLNEWINGVKTPRNAFPEEKQLENGKYGTQAYHATHVAGIIGGNGKGSPGHKYRGIAPKVKFYSQGLYTRNQRGHVVNHSHTGKYEVNGTEKNTFLNWRNDSVDFRPKTFVASAGNFAEGHYDEVHAKVDSNGYGLGFHSIGFDTKNGIVVGNYASRTGIPNTTSSLGPTWDGRIKPDIMAPGSGLQVFYSQNSPFVAYLDYLKITHKNESTPYINLYFGENENILNTQAEFATTSIESVRDENATHGRALKWINAGFIPASNYINWPYQTFASTPFHVQQGDTFEVRMRLPEKTRQIYSNAIKGKIYLASADDFYSLPVSYIAQSYEKDISGVNDEYFEISFIWDHESIVSKFFRFDFDLMDIGIVSSVPCDEKNGGTCYDESSGTSMSAPYVSGIVALMNQAYMDKTGDETYSHSLRNSTSKAILIHTADDMVDEIGFGRSLAHDVFATTGQKMPVVYGKGPDFVTGWGKVNAEKALKMFDSYDSYKMEFRKFQEFEIEDAIEKRWVLNVNKHIERLRVTLTWDDAPGTQKKCFEKKLQNDLDLYLISPGGKYYFPWRLKPLSIETIDGKPLDENCSNGLEKISLSELSQTAFNDCGDGKSLNPICFDHLNNVEVIDVDLPERGMWIVAVRAKVQEGNSEDGFSQVASIVSDLPLENAEGQIGCELLHPYRPQSSLRCSFTLGNNLANYVTFSEQTYVGLGDYILLQDENENIIGKYRWNQLAGKRLKINSAKLYVTLESDNDSNVGYGFSISKIEKIPYSMLFGIH</sequence>
<evidence type="ECO:0000313" key="7">
    <source>
        <dbReference type="EMBL" id="SKA01781.1"/>
    </source>
</evidence>
<keyword evidence="3 5" id="KW-0378">Hydrolase</keyword>
<evidence type="ECO:0000259" key="6">
    <source>
        <dbReference type="Pfam" id="PF00082"/>
    </source>
</evidence>
<dbReference type="EMBL" id="FUWU01000046">
    <property type="protein sequence ID" value="SKA01781.1"/>
    <property type="molecule type" value="Genomic_DNA"/>
</dbReference>
<dbReference type="PRINTS" id="PR00723">
    <property type="entry name" value="SUBTILISIN"/>
</dbReference>
<reference evidence="7 8" key="1">
    <citation type="submission" date="2017-02" db="EMBL/GenBank/DDBJ databases">
        <authorList>
            <person name="Peterson S.W."/>
        </authorList>
    </citation>
    <scope>NUCLEOTIDE SEQUENCE [LARGE SCALE GENOMIC DNA]</scope>
    <source>
        <strain evidence="7 8">ATCC 43854</strain>
    </source>
</reference>
<dbReference type="InterPro" id="IPR008965">
    <property type="entry name" value="CBM2/CBM3_carb-bd_dom_sf"/>
</dbReference>
<dbReference type="PANTHER" id="PTHR43806">
    <property type="entry name" value="PEPTIDASE S8"/>
    <property type="match status" value="1"/>
</dbReference>
<dbReference type="STRING" id="28122.SAMN02745108_02247"/>
<dbReference type="AlphaFoldDB" id="A0A1T4QE35"/>
<dbReference type="Proteomes" id="UP000190449">
    <property type="component" value="Unassembled WGS sequence"/>
</dbReference>
<feature type="domain" description="Peptidase S8/S53" evidence="6">
    <location>
        <begin position="336"/>
        <end position="538"/>
    </location>
</feature>
<dbReference type="PANTHER" id="PTHR43806:SF11">
    <property type="entry name" value="CEREVISIN-RELATED"/>
    <property type="match status" value="1"/>
</dbReference>
<dbReference type="SUPFAM" id="SSF49384">
    <property type="entry name" value="Carbohydrate-binding domain"/>
    <property type="match status" value="1"/>
</dbReference>
<evidence type="ECO:0000256" key="2">
    <source>
        <dbReference type="ARBA" id="ARBA00022670"/>
    </source>
</evidence>